<evidence type="ECO:0000256" key="6">
    <source>
        <dbReference type="ARBA" id="ARBA00023136"/>
    </source>
</evidence>
<dbReference type="EMBL" id="CP003065">
    <property type="protein sequence ID" value="AEV68686.1"/>
    <property type="molecule type" value="Genomic_DNA"/>
</dbReference>
<dbReference type="Proteomes" id="UP000005435">
    <property type="component" value="Chromosome"/>
</dbReference>
<dbReference type="GO" id="GO:0015421">
    <property type="term" value="F:ABC-type oligopeptide transporter activity"/>
    <property type="evidence" value="ECO:0007669"/>
    <property type="project" value="TreeGrafter"/>
</dbReference>
<evidence type="ECO:0000256" key="3">
    <source>
        <dbReference type="ARBA" id="ARBA00022741"/>
    </source>
</evidence>
<evidence type="ECO:0000259" key="9">
    <source>
        <dbReference type="PROSITE" id="PS50929"/>
    </source>
</evidence>
<feature type="transmembrane region" description="Helical" evidence="7">
    <location>
        <begin position="58"/>
        <end position="78"/>
    </location>
</feature>
<accession>G8LWL8</accession>
<dbReference type="RefSeq" id="WP_014255266.1">
    <property type="nucleotide sequence ID" value="NC_016627.1"/>
</dbReference>
<feature type="transmembrane region" description="Helical" evidence="7">
    <location>
        <begin position="128"/>
        <end position="154"/>
    </location>
</feature>
<keyword evidence="3" id="KW-0547">Nucleotide-binding</keyword>
<reference evidence="11" key="1">
    <citation type="submission" date="2011-12" db="EMBL/GenBank/DDBJ databases">
        <title>Complete sequence of Clostridium clariflavum DSM 19732.</title>
        <authorList>
            <consortium name="US DOE Joint Genome Institute"/>
            <person name="Lucas S."/>
            <person name="Han J."/>
            <person name="Lapidus A."/>
            <person name="Cheng J.-F."/>
            <person name="Goodwin L."/>
            <person name="Pitluck S."/>
            <person name="Peters L."/>
            <person name="Teshima H."/>
            <person name="Detter J.C."/>
            <person name="Han C."/>
            <person name="Tapia R."/>
            <person name="Land M."/>
            <person name="Hauser L."/>
            <person name="Kyrpides N."/>
            <person name="Ivanova N."/>
            <person name="Pagani I."/>
            <person name="Kitzmiller T."/>
            <person name="Lynd L."/>
            <person name="Izquierdo J."/>
            <person name="Woyke T."/>
        </authorList>
    </citation>
    <scope>NUCLEOTIDE SEQUENCE [LARGE SCALE GENOMIC DNA]</scope>
    <source>
        <strain evidence="11">DSM 19732 / NBRC 101661 / EBR45</strain>
    </source>
</reference>
<dbReference type="SUPFAM" id="SSF90123">
    <property type="entry name" value="ABC transporter transmembrane region"/>
    <property type="match status" value="1"/>
</dbReference>
<gene>
    <name evidence="10" type="ordered locus">Clocl_2089</name>
</gene>
<evidence type="ECO:0000256" key="1">
    <source>
        <dbReference type="ARBA" id="ARBA00004651"/>
    </source>
</evidence>
<dbReference type="GO" id="GO:0016887">
    <property type="term" value="F:ATP hydrolysis activity"/>
    <property type="evidence" value="ECO:0007669"/>
    <property type="project" value="InterPro"/>
</dbReference>
<protein>
    <submittedName>
        <fullName evidence="10">ABC-type bacteriocin/lantibiotic exporter with N-terminal double-glycine peptidase domain</fullName>
    </submittedName>
</protein>
<dbReference type="InterPro" id="IPR011527">
    <property type="entry name" value="ABC1_TM_dom"/>
</dbReference>
<reference evidence="10 11" key="2">
    <citation type="journal article" date="2012" name="Stand. Genomic Sci.">
        <title>Complete Genome Sequence of Clostridium clariflavum DSM 19732.</title>
        <authorList>
            <person name="Izquierdo J.A."/>
            <person name="Goodwin L."/>
            <person name="Davenport K.W."/>
            <person name="Teshima H."/>
            <person name="Bruce D."/>
            <person name="Detter C."/>
            <person name="Tapia R."/>
            <person name="Han S."/>
            <person name="Land M."/>
            <person name="Hauser L."/>
            <person name="Jeffries C.D."/>
            <person name="Han J."/>
            <person name="Pitluck S."/>
            <person name="Nolan M."/>
            <person name="Chen A."/>
            <person name="Huntemann M."/>
            <person name="Mavromatis K."/>
            <person name="Mikhailova N."/>
            <person name="Liolios K."/>
            <person name="Woyke T."/>
            <person name="Lynd L.R."/>
        </authorList>
    </citation>
    <scope>NUCLEOTIDE SEQUENCE [LARGE SCALE GENOMIC DNA]</scope>
    <source>
        <strain evidence="11">DSM 19732 / NBRC 101661 / EBR45</strain>
    </source>
</reference>
<organism evidence="10 11">
    <name type="scientific">Acetivibrio clariflavus (strain DSM 19732 / NBRC 101661 / EBR45)</name>
    <name type="common">Clostridium clariflavum</name>
    <dbReference type="NCBI Taxonomy" id="720554"/>
    <lineage>
        <taxon>Bacteria</taxon>
        <taxon>Bacillati</taxon>
        <taxon>Bacillota</taxon>
        <taxon>Clostridia</taxon>
        <taxon>Eubacteriales</taxon>
        <taxon>Oscillospiraceae</taxon>
        <taxon>Acetivibrio</taxon>
    </lineage>
</organism>
<dbReference type="Pfam" id="PF00005">
    <property type="entry name" value="ABC_tran"/>
    <property type="match status" value="1"/>
</dbReference>
<feature type="transmembrane region" description="Helical" evidence="7">
    <location>
        <begin position="20"/>
        <end position="42"/>
    </location>
</feature>
<evidence type="ECO:0000259" key="8">
    <source>
        <dbReference type="PROSITE" id="PS50893"/>
    </source>
</evidence>
<dbReference type="SMART" id="SM00382">
    <property type="entry name" value="AAA"/>
    <property type="match status" value="1"/>
</dbReference>
<feature type="transmembrane region" description="Helical" evidence="7">
    <location>
        <begin position="241"/>
        <end position="260"/>
    </location>
</feature>
<dbReference type="Gene3D" id="3.40.50.300">
    <property type="entry name" value="P-loop containing nucleotide triphosphate hydrolases"/>
    <property type="match status" value="1"/>
</dbReference>
<dbReference type="InterPro" id="IPR027417">
    <property type="entry name" value="P-loop_NTPase"/>
</dbReference>
<dbReference type="GO" id="GO:0005524">
    <property type="term" value="F:ATP binding"/>
    <property type="evidence" value="ECO:0007669"/>
    <property type="project" value="UniProtKB-KW"/>
</dbReference>
<feature type="transmembrane region" description="Helical" evidence="7">
    <location>
        <begin position="160"/>
        <end position="179"/>
    </location>
</feature>
<dbReference type="AlphaFoldDB" id="G8LWL8"/>
<evidence type="ECO:0000256" key="5">
    <source>
        <dbReference type="ARBA" id="ARBA00022989"/>
    </source>
</evidence>
<evidence type="ECO:0000313" key="10">
    <source>
        <dbReference type="EMBL" id="AEV68686.1"/>
    </source>
</evidence>
<dbReference type="CDD" id="cd07346">
    <property type="entry name" value="ABC_6TM_exporters"/>
    <property type="match status" value="1"/>
</dbReference>
<evidence type="ECO:0000256" key="2">
    <source>
        <dbReference type="ARBA" id="ARBA00022692"/>
    </source>
</evidence>
<dbReference type="KEGG" id="ccl:Clocl_2089"/>
<dbReference type="Gene3D" id="1.20.1560.10">
    <property type="entry name" value="ABC transporter type 1, transmembrane domain"/>
    <property type="match status" value="1"/>
</dbReference>
<feature type="domain" description="ABC transmembrane type-1" evidence="9">
    <location>
        <begin position="25"/>
        <end position="304"/>
    </location>
</feature>
<proteinExistence type="predicted"/>
<dbReference type="PROSITE" id="PS50929">
    <property type="entry name" value="ABC_TM1F"/>
    <property type="match status" value="1"/>
</dbReference>
<dbReference type="Pfam" id="PF00664">
    <property type="entry name" value="ABC_membrane"/>
    <property type="match status" value="1"/>
</dbReference>
<dbReference type="InterPro" id="IPR039421">
    <property type="entry name" value="Type_1_exporter"/>
</dbReference>
<feature type="domain" description="ABC transporter" evidence="8">
    <location>
        <begin position="340"/>
        <end position="551"/>
    </location>
</feature>
<keyword evidence="2 7" id="KW-0812">Transmembrane</keyword>
<dbReference type="GO" id="GO:0005886">
    <property type="term" value="C:plasma membrane"/>
    <property type="evidence" value="ECO:0007669"/>
    <property type="project" value="UniProtKB-SubCell"/>
</dbReference>
<keyword evidence="11" id="KW-1185">Reference proteome</keyword>
<keyword evidence="6 7" id="KW-0472">Membrane</keyword>
<sequence precursor="true">MTKRFDSLLWIYKYSKKHILQVISLAFISALIALSFIFLALLSKQVIDIATGKQKGELMHYVVIIVGVIVLQAGLNILSSNIRIRASGKIEINMKQGVFRSLLSKDLMELGKFHSGEYVNRLTNDIGIIVEAIVSILPQAVAMLVKLLAGLAVMIMIDPLYTLFLVACGIGVFVIGWIYRKKFKVLHKEVQQTEGKTRSFMQECVENLLVIKSFTSEKLILNRLKTLQNLNFKAKIKRNTISNMAGTGVYVLFTGCYYLTLIWGVFMVGSGAMTFGSLTAFLQLFEQVKAPFKNISGIIPQYLSMIASAERLIELESLKEEINTKNAEDLAEIYEKMEYIGIENISFTYDGEPVFKEASAFIYKGELIGIVGSSGAGKSTLIKLLLGLLKADKGRIILKTKDNYYNIDAGMRKMFSYVPQGNMVLSGTVRENITFFNDEIDEQLVMECARIACVTDFISELPKGLDTVIGERGLGLSEGQIQRIAIARALTSKAPILLLDEATSALDAETEKKLLNNLRSIKNKTCIFISHREAAIADCDRVLKIENKKIVGG</sequence>
<dbReference type="PROSITE" id="PS50893">
    <property type="entry name" value="ABC_TRANSPORTER_2"/>
    <property type="match status" value="1"/>
</dbReference>
<dbReference type="STRING" id="720554.Clocl_2089"/>
<keyword evidence="5 7" id="KW-1133">Transmembrane helix</keyword>
<dbReference type="SUPFAM" id="SSF52540">
    <property type="entry name" value="P-loop containing nucleoside triphosphate hydrolases"/>
    <property type="match status" value="1"/>
</dbReference>
<keyword evidence="4" id="KW-0067">ATP-binding</keyword>
<evidence type="ECO:0000256" key="7">
    <source>
        <dbReference type="SAM" id="Phobius"/>
    </source>
</evidence>
<dbReference type="eggNOG" id="COG1132">
    <property type="taxonomic scope" value="Bacteria"/>
</dbReference>
<dbReference type="HOGENOM" id="CLU_000604_84_3_9"/>
<evidence type="ECO:0000313" key="11">
    <source>
        <dbReference type="Proteomes" id="UP000005435"/>
    </source>
</evidence>
<dbReference type="PANTHER" id="PTHR43394">
    <property type="entry name" value="ATP-DEPENDENT PERMEASE MDL1, MITOCHONDRIAL"/>
    <property type="match status" value="1"/>
</dbReference>
<dbReference type="InterPro" id="IPR003439">
    <property type="entry name" value="ABC_transporter-like_ATP-bd"/>
</dbReference>
<name>G8LWL8_ACECE</name>
<dbReference type="PANTHER" id="PTHR43394:SF1">
    <property type="entry name" value="ATP-BINDING CASSETTE SUB-FAMILY B MEMBER 10, MITOCHONDRIAL"/>
    <property type="match status" value="1"/>
</dbReference>
<comment type="subcellular location">
    <subcellularLocation>
        <location evidence="1">Cell membrane</location>
        <topology evidence="1">Multi-pass membrane protein</topology>
    </subcellularLocation>
</comment>
<evidence type="ECO:0000256" key="4">
    <source>
        <dbReference type="ARBA" id="ARBA00022840"/>
    </source>
</evidence>
<dbReference type="InterPro" id="IPR003593">
    <property type="entry name" value="AAA+_ATPase"/>
</dbReference>
<dbReference type="InterPro" id="IPR036640">
    <property type="entry name" value="ABC1_TM_sf"/>
</dbReference>